<feature type="transmembrane region" description="Helical" evidence="1">
    <location>
        <begin position="75"/>
        <end position="95"/>
    </location>
</feature>
<comment type="caution">
    <text evidence="2">The sequence shown here is derived from an EMBL/GenBank/DDBJ whole genome shotgun (WGS) entry which is preliminary data.</text>
</comment>
<reference evidence="3" key="1">
    <citation type="journal article" date="2019" name="Int. J. Syst. Evol. Microbiol.">
        <title>The Global Catalogue of Microorganisms (GCM) 10K type strain sequencing project: providing services to taxonomists for standard genome sequencing and annotation.</title>
        <authorList>
            <consortium name="The Broad Institute Genomics Platform"/>
            <consortium name="The Broad Institute Genome Sequencing Center for Infectious Disease"/>
            <person name="Wu L."/>
            <person name="Ma J."/>
        </authorList>
    </citation>
    <scope>NUCLEOTIDE SEQUENCE [LARGE SCALE GENOMIC DNA]</scope>
    <source>
        <strain evidence="3">CCUG 55608</strain>
    </source>
</reference>
<feature type="transmembrane region" description="Helical" evidence="1">
    <location>
        <begin position="127"/>
        <end position="152"/>
    </location>
</feature>
<proteinExistence type="predicted"/>
<keyword evidence="3" id="KW-1185">Reference proteome</keyword>
<feature type="transmembrane region" description="Helical" evidence="1">
    <location>
        <begin position="250"/>
        <end position="273"/>
    </location>
</feature>
<feature type="transmembrane region" description="Helical" evidence="1">
    <location>
        <begin position="12"/>
        <end position="34"/>
    </location>
</feature>
<organism evidence="2 3">
    <name type="scientific">Larkinella insperata</name>
    <dbReference type="NCBI Taxonomy" id="332158"/>
    <lineage>
        <taxon>Bacteria</taxon>
        <taxon>Pseudomonadati</taxon>
        <taxon>Bacteroidota</taxon>
        <taxon>Cytophagia</taxon>
        <taxon>Cytophagales</taxon>
        <taxon>Spirosomataceae</taxon>
        <taxon>Larkinella</taxon>
    </lineage>
</organism>
<keyword evidence="1" id="KW-0812">Transmembrane</keyword>
<dbReference type="EMBL" id="JBHTLP010000019">
    <property type="protein sequence ID" value="MFD1144029.1"/>
    <property type="molecule type" value="Genomic_DNA"/>
</dbReference>
<feature type="transmembrane region" description="Helical" evidence="1">
    <location>
        <begin position="164"/>
        <end position="187"/>
    </location>
</feature>
<accession>A0ABW3QLC6</accession>
<protein>
    <submittedName>
        <fullName evidence="2">Uncharacterized protein</fullName>
    </submittedName>
</protein>
<sequence>MSSFQLIRRSWRMVLWLYGVNFLMSLLVLLPAYATFRRDMGASLEYLKLLNGFDFTVYSDFRHNHGSATNSLLTVGFWLGLLYLLISVFFTGGLLQQVASATDRRQTFRLSRFLAAGAQGFGRFFRLFLCVSSFIFLLSVVFLLAGGLSALALTKTLNEEELSYVALAFLLVFALSALLALCVGDYAKIRLFRRDETRAVFAFWVSMRFLFSRVRVTFGNYLLLIGVGLACFGVYFLLESWIVTRGWAEIALLFLIQQLFIISRTFLKVWVLATATVVFTEQEKQPTISPAR</sequence>
<evidence type="ECO:0000313" key="3">
    <source>
        <dbReference type="Proteomes" id="UP001597116"/>
    </source>
</evidence>
<evidence type="ECO:0000256" key="1">
    <source>
        <dbReference type="SAM" id="Phobius"/>
    </source>
</evidence>
<gene>
    <name evidence="2" type="ORF">ACFQ4C_23085</name>
</gene>
<keyword evidence="1" id="KW-0472">Membrane</keyword>
<evidence type="ECO:0000313" key="2">
    <source>
        <dbReference type="EMBL" id="MFD1144029.1"/>
    </source>
</evidence>
<dbReference type="Proteomes" id="UP001597116">
    <property type="component" value="Unassembled WGS sequence"/>
</dbReference>
<feature type="transmembrane region" description="Helical" evidence="1">
    <location>
        <begin position="221"/>
        <end position="238"/>
    </location>
</feature>
<keyword evidence="1" id="KW-1133">Transmembrane helix</keyword>
<name>A0ABW3QLC6_9BACT</name>